<accession>A0A812HPZ2</accession>
<dbReference type="EMBL" id="CAJNDS010000103">
    <property type="protein sequence ID" value="CAE6957426.1"/>
    <property type="molecule type" value="Genomic_DNA"/>
</dbReference>
<dbReference type="Proteomes" id="UP000604046">
    <property type="component" value="Unassembled WGS sequence"/>
</dbReference>
<name>A0A812HPZ2_9DINO</name>
<evidence type="ECO:0000259" key="1">
    <source>
        <dbReference type="Pfam" id="PF14343"/>
    </source>
</evidence>
<dbReference type="AlphaFoldDB" id="A0A812HPZ2"/>
<sequence>MAVSFDTLAQGTHSGISDAVEAVITSKEEWSSLWKKHTSKSSPPPELPDMPFDTDMIVYVFSGQQGSGGHSVSIKSIEESSGSLRVVYETTSPPPGAMCTMALTQPHHIVRLKKCDLPVTFSCTAAAPPAPVGWTKFLLTFDAAQKDSAAEKINSMSEVLDVKSMFGGDILCVQLDTTSMSVEEAQTKLQQIDGDLKGVLENGTSSEMQRFAELQCSFAGNRVDTEDAEKKMPVFSDKIWVAALKAHGATMEAMPSDTHPCPSILPFVVAFCASSLRCMEDADNAGKGFFSIPEFQNASTRVEEELAPLQNITRASVEPRKYVHDDDLDFYNQPPERVRLESFWKNMVNSPLELAPAEDVFQWNLLWRTANLTNKVGLLKSWPEIARELSVRGGAEVDWHATRSFWEMVTFVAFARQGVRHGLLPAEEQSEQNLAQVTRNLRSIWDTKFCSPGALGGLKQEHLTRLGVRDPVSIAMAHLDKQSVVDSMWRKWMVLHVKMDDLGNARQKAEKLKEFSQLLKEHSCNCMCYDRCGNLEASAFTTCNPLIPGSPEERIQRLNVTLSARQVIADRVHRAGQTFQDAELSIRQLPGRGGCRSQLLLKSKNGSYRSIRGYLSQCDVPHHFNKSKGDGDDLEITLWSAKGSMQPFSWEAYKDSAQVYAWHPRDSFEDFSDDLSDDLSDSFGEDDWEALHDILDDIIGEEQESEEDPAVLTTG</sequence>
<dbReference type="Pfam" id="PF14343">
    <property type="entry name" value="PrcB_C"/>
    <property type="match status" value="1"/>
</dbReference>
<protein>
    <recommendedName>
        <fullName evidence="1">PrcB C-terminal domain-containing protein</fullName>
    </recommendedName>
</protein>
<dbReference type="InterPro" id="IPR025748">
    <property type="entry name" value="PrcB_C_dom"/>
</dbReference>
<keyword evidence="3" id="KW-1185">Reference proteome</keyword>
<evidence type="ECO:0000313" key="3">
    <source>
        <dbReference type="Proteomes" id="UP000604046"/>
    </source>
</evidence>
<feature type="domain" description="PrcB C-terminal" evidence="1">
    <location>
        <begin position="56"/>
        <end position="112"/>
    </location>
</feature>
<comment type="caution">
    <text evidence="2">The sequence shown here is derived from an EMBL/GenBank/DDBJ whole genome shotgun (WGS) entry which is preliminary data.</text>
</comment>
<proteinExistence type="predicted"/>
<dbReference type="OrthoDB" id="441688at2759"/>
<evidence type="ECO:0000313" key="2">
    <source>
        <dbReference type="EMBL" id="CAE6957426.1"/>
    </source>
</evidence>
<reference evidence="2" key="1">
    <citation type="submission" date="2021-02" db="EMBL/GenBank/DDBJ databases">
        <authorList>
            <person name="Dougan E. K."/>
            <person name="Rhodes N."/>
            <person name="Thang M."/>
            <person name="Chan C."/>
        </authorList>
    </citation>
    <scope>NUCLEOTIDE SEQUENCE</scope>
</reference>
<gene>
    <name evidence="2" type="ORF">SNAT2548_LOCUS1809</name>
</gene>
<organism evidence="2 3">
    <name type="scientific">Symbiodinium natans</name>
    <dbReference type="NCBI Taxonomy" id="878477"/>
    <lineage>
        <taxon>Eukaryota</taxon>
        <taxon>Sar</taxon>
        <taxon>Alveolata</taxon>
        <taxon>Dinophyceae</taxon>
        <taxon>Suessiales</taxon>
        <taxon>Symbiodiniaceae</taxon>
        <taxon>Symbiodinium</taxon>
    </lineage>
</organism>